<dbReference type="eggNOG" id="COG4856">
    <property type="taxonomic scope" value="Bacteria"/>
</dbReference>
<dbReference type="HOGENOM" id="CLU_069602_1_0_10"/>
<gene>
    <name evidence="2" type="ordered locus">Halhy_6158</name>
</gene>
<dbReference type="PANTHER" id="PTHR37804:SF1">
    <property type="entry name" value="CDAA REGULATORY PROTEIN CDAR"/>
    <property type="match status" value="1"/>
</dbReference>
<proteinExistence type="predicted"/>
<keyword evidence="1" id="KW-1133">Transmembrane helix</keyword>
<keyword evidence="1" id="KW-0472">Membrane</keyword>
<dbReference type="Proteomes" id="UP000008461">
    <property type="component" value="Chromosome"/>
</dbReference>
<dbReference type="InterPro" id="IPR053154">
    <property type="entry name" value="c-di-AMP_regulator"/>
</dbReference>
<dbReference type="STRING" id="760192.Halhy_6158"/>
<evidence type="ECO:0000256" key="1">
    <source>
        <dbReference type="SAM" id="Phobius"/>
    </source>
</evidence>
<keyword evidence="1" id="KW-0812">Transmembrane</keyword>
<dbReference type="Gene3D" id="2.170.120.40">
    <property type="entry name" value="YbbR-like domain"/>
    <property type="match status" value="1"/>
</dbReference>
<dbReference type="PANTHER" id="PTHR37804">
    <property type="entry name" value="CDAA REGULATORY PROTEIN CDAR"/>
    <property type="match status" value="1"/>
</dbReference>
<evidence type="ECO:0000313" key="2">
    <source>
        <dbReference type="EMBL" id="AEE53980.1"/>
    </source>
</evidence>
<reference key="2">
    <citation type="submission" date="2011-04" db="EMBL/GenBank/DDBJ databases">
        <title>Complete sequence of chromosome of Haliscomenobacter hydrossis DSM 1100.</title>
        <authorList>
            <consortium name="US DOE Joint Genome Institute (JGI-PGF)"/>
            <person name="Lucas S."/>
            <person name="Han J."/>
            <person name="Lapidus A."/>
            <person name="Bruce D."/>
            <person name="Goodwin L."/>
            <person name="Pitluck S."/>
            <person name="Peters L."/>
            <person name="Kyrpides N."/>
            <person name="Mavromatis K."/>
            <person name="Ivanova N."/>
            <person name="Ovchinnikova G."/>
            <person name="Pagani I."/>
            <person name="Daligault H."/>
            <person name="Detter J.C."/>
            <person name="Han C."/>
            <person name="Land M."/>
            <person name="Hauser L."/>
            <person name="Markowitz V."/>
            <person name="Cheng J.-F."/>
            <person name="Hugenholtz P."/>
            <person name="Woyke T."/>
            <person name="Wu D."/>
            <person name="Verbarg S."/>
            <person name="Frueling A."/>
            <person name="Brambilla E."/>
            <person name="Klenk H.-P."/>
            <person name="Eisen J.A."/>
        </authorList>
    </citation>
    <scope>NUCLEOTIDE SEQUENCE</scope>
    <source>
        <strain>DSM 1100</strain>
    </source>
</reference>
<keyword evidence="3" id="KW-1185">Reference proteome</keyword>
<dbReference type="Gene3D" id="2.170.120.30">
    <property type="match status" value="1"/>
</dbReference>
<evidence type="ECO:0008006" key="4">
    <source>
        <dbReference type="Google" id="ProtNLM"/>
    </source>
</evidence>
<accession>F4L3N0</accession>
<reference evidence="2 3" key="1">
    <citation type="journal article" date="2011" name="Stand. Genomic Sci.">
        <title>Complete genome sequence of Haliscomenobacter hydrossis type strain (O).</title>
        <authorList>
            <consortium name="US DOE Joint Genome Institute (JGI-PGF)"/>
            <person name="Daligault H."/>
            <person name="Lapidus A."/>
            <person name="Zeytun A."/>
            <person name="Nolan M."/>
            <person name="Lucas S."/>
            <person name="Del Rio T.G."/>
            <person name="Tice H."/>
            <person name="Cheng J.F."/>
            <person name="Tapia R."/>
            <person name="Han C."/>
            <person name="Goodwin L."/>
            <person name="Pitluck S."/>
            <person name="Liolios K."/>
            <person name="Pagani I."/>
            <person name="Ivanova N."/>
            <person name="Huntemann M."/>
            <person name="Mavromatis K."/>
            <person name="Mikhailova N."/>
            <person name="Pati A."/>
            <person name="Chen A."/>
            <person name="Palaniappan K."/>
            <person name="Land M."/>
            <person name="Hauser L."/>
            <person name="Brambilla E.M."/>
            <person name="Rohde M."/>
            <person name="Verbarg S."/>
            <person name="Goker M."/>
            <person name="Bristow J."/>
            <person name="Eisen J.A."/>
            <person name="Markowitz V."/>
            <person name="Hugenholtz P."/>
            <person name="Kyrpides N.C."/>
            <person name="Klenk H.P."/>
            <person name="Woyke T."/>
        </authorList>
    </citation>
    <scope>NUCLEOTIDE SEQUENCE [LARGE SCALE GENOMIC DNA]</scope>
    <source>
        <strain evidence="3">ATCC 27775 / DSM 1100 / LMG 10767 / O</strain>
    </source>
</reference>
<dbReference type="KEGG" id="hhy:Halhy_6158"/>
<dbReference type="EMBL" id="CP002691">
    <property type="protein sequence ID" value="AEE53980.1"/>
    <property type="molecule type" value="Genomic_DNA"/>
</dbReference>
<protein>
    <recommendedName>
        <fullName evidence="4">YbbR family protein</fullName>
    </recommendedName>
</protein>
<dbReference type="AlphaFoldDB" id="F4L3N0"/>
<feature type="transmembrane region" description="Helical" evidence="1">
    <location>
        <begin position="21"/>
        <end position="40"/>
    </location>
</feature>
<sequence length="324" mass="37197">MEQVKNRRWLPKNKFLPRAREDRAILMLCIGIAFIFWIGVRMSQPYISTKKIELHFLIPPNQAFRKAPPGNMSIQIKGTGWDILYDHLRRSRIHLTYDLTQRNSIHLDEKRLLNDIRNRLFADDLSFYNLSHDDIHLSLEPRMNKWVPIRPVPDLSYQAGHYLSGNLKIEPDSVQISGPQSVVAPIYEWPTATLSLKDLKNKYEGELALKTAPAALSLYPTWVKVSVPVEQVTEKTLFVKIQVKNATQQYRLFPSQVRLICNVGLSQFNTLSSNDFKAEVDLSNEALQDGNTVPVTVSLQPTIVTNVRFAPKVVEYYAVKKEIN</sequence>
<name>F4L3N0_HALH1</name>
<evidence type="ECO:0000313" key="3">
    <source>
        <dbReference type="Proteomes" id="UP000008461"/>
    </source>
</evidence>
<organism evidence="2 3">
    <name type="scientific">Haliscomenobacter hydrossis (strain ATCC 27775 / DSM 1100 / LMG 10767 / O)</name>
    <dbReference type="NCBI Taxonomy" id="760192"/>
    <lineage>
        <taxon>Bacteria</taxon>
        <taxon>Pseudomonadati</taxon>
        <taxon>Bacteroidota</taxon>
        <taxon>Saprospiria</taxon>
        <taxon>Saprospirales</taxon>
        <taxon>Haliscomenobacteraceae</taxon>
        <taxon>Haliscomenobacter</taxon>
    </lineage>
</organism>